<feature type="region of interest" description="Disordered" evidence="1">
    <location>
        <begin position="101"/>
        <end position="122"/>
    </location>
</feature>
<organism evidence="4 5">
    <name type="scientific">Filimonas zeae</name>
    <dbReference type="NCBI Taxonomy" id="1737353"/>
    <lineage>
        <taxon>Bacteria</taxon>
        <taxon>Pseudomonadati</taxon>
        <taxon>Bacteroidota</taxon>
        <taxon>Chitinophagia</taxon>
        <taxon>Chitinophagales</taxon>
        <taxon>Chitinophagaceae</taxon>
        <taxon>Filimonas</taxon>
    </lineage>
</organism>
<proteinExistence type="predicted"/>
<keyword evidence="2" id="KW-0472">Membrane</keyword>
<dbReference type="Proteomes" id="UP000627292">
    <property type="component" value="Unassembled WGS sequence"/>
</dbReference>
<keyword evidence="2" id="KW-1133">Transmembrane helix</keyword>
<keyword evidence="2" id="KW-0812">Transmembrane</keyword>
<feature type="transmembrane region" description="Helical" evidence="2">
    <location>
        <begin position="79"/>
        <end position="97"/>
    </location>
</feature>
<reference evidence="4" key="1">
    <citation type="journal article" date="2014" name="Int. J. Syst. Evol. Microbiol.">
        <title>Complete genome sequence of Corynebacterium casei LMG S-19264T (=DSM 44701T), isolated from a smear-ripened cheese.</title>
        <authorList>
            <consortium name="US DOE Joint Genome Institute (JGI-PGF)"/>
            <person name="Walter F."/>
            <person name="Albersmeier A."/>
            <person name="Kalinowski J."/>
            <person name="Ruckert C."/>
        </authorList>
    </citation>
    <scope>NUCLEOTIDE SEQUENCE</scope>
    <source>
        <strain evidence="4">CGMCC 1.15290</strain>
    </source>
</reference>
<name>A0A917IYH8_9BACT</name>
<feature type="domain" description="SPW repeat-containing integral membrane" evidence="3">
    <location>
        <begin position="2"/>
        <end position="93"/>
    </location>
</feature>
<feature type="transmembrane region" description="Helical" evidence="2">
    <location>
        <begin position="20"/>
        <end position="42"/>
    </location>
</feature>
<dbReference type="InterPro" id="IPR005530">
    <property type="entry name" value="SPW"/>
</dbReference>
<protein>
    <recommendedName>
        <fullName evidence="3">SPW repeat-containing integral membrane domain-containing protein</fullName>
    </recommendedName>
</protein>
<feature type="transmembrane region" description="Helical" evidence="2">
    <location>
        <begin position="54"/>
        <end position="73"/>
    </location>
</feature>
<gene>
    <name evidence="4" type="ORF">GCM10011379_21950</name>
</gene>
<evidence type="ECO:0000256" key="1">
    <source>
        <dbReference type="SAM" id="MobiDB-lite"/>
    </source>
</evidence>
<evidence type="ECO:0000313" key="5">
    <source>
        <dbReference type="Proteomes" id="UP000627292"/>
    </source>
</evidence>
<accession>A0A917IYH8</accession>
<dbReference type="EMBL" id="BMIB01000002">
    <property type="protein sequence ID" value="GGH67077.1"/>
    <property type="molecule type" value="Genomic_DNA"/>
</dbReference>
<dbReference type="Pfam" id="PF03779">
    <property type="entry name" value="SPW"/>
    <property type="match status" value="1"/>
</dbReference>
<keyword evidence="5" id="KW-1185">Reference proteome</keyword>
<evidence type="ECO:0000259" key="3">
    <source>
        <dbReference type="Pfam" id="PF03779"/>
    </source>
</evidence>
<comment type="caution">
    <text evidence="4">The sequence shown here is derived from an EMBL/GenBank/DDBJ whole genome shotgun (WGS) entry which is preliminary data.</text>
</comment>
<evidence type="ECO:0000256" key="2">
    <source>
        <dbReference type="SAM" id="Phobius"/>
    </source>
</evidence>
<reference evidence="4" key="2">
    <citation type="submission" date="2020-09" db="EMBL/GenBank/DDBJ databases">
        <authorList>
            <person name="Sun Q."/>
            <person name="Zhou Y."/>
        </authorList>
    </citation>
    <scope>NUCLEOTIDE SEQUENCE</scope>
    <source>
        <strain evidence="4">CGMCC 1.15290</strain>
    </source>
</reference>
<dbReference type="AlphaFoldDB" id="A0A917IYH8"/>
<sequence length="122" mass="13511">MLDYLMGVVLMIPWILKYEGPAAVVASLMGLSLVVYSFMTNYELGGIKLIPMRAHLILDVIGGLFLAASPWLFSFDDGLKIPFLVAGIFELIVTMFTKTRASDKPNEAEAQKAREWKGAVTR</sequence>
<evidence type="ECO:0000313" key="4">
    <source>
        <dbReference type="EMBL" id="GGH67077.1"/>
    </source>
</evidence>